<accession>A0A1B8ZW55</accession>
<comment type="caution">
    <text evidence="2">The sequence shown here is derived from an EMBL/GenBank/DDBJ whole genome shotgun (WGS) entry which is preliminary data.</text>
</comment>
<dbReference type="STRING" id="651561.BBI00_14630"/>
<dbReference type="Proteomes" id="UP000093432">
    <property type="component" value="Unassembled WGS sequence"/>
</dbReference>
<sequence length="729" mass="81831">MNTMKKNIIAFLMLLPFIYQGQSKVDNLSFESVENNLPKSWSIIGDSPATISIDNKEKQDGQYSVLAQSAEKGMTGLMYTLPENYAGKKITISGYIKTENLTDGFAGIWMRIDPKVGFDNMQSKNIKGTTSWAKYETTLTLSPENSKKIVVGTLFTGKGKAWFDNIRITIDGKDIQEATAFQKKQVNADLDLEFDKGSKISSIDTGKKNLENLKNLGLIWGYLKYYHPNIAEGKYNWDYELFRILPKISGASAKQRDQILTEWIKGLGTFQIEKFTFDTKNVKIAPDLNWITSSGFSKELSDLLLQIKDAKRPKANYYVDFYDGVGNPDFSNEKPYENDAYPDAGFRLLALYKYWNIIQYYFPYKNLIKEDWKEVLPEFIPKFADAKNETDYTLAALEIIAGIHDTHANIWGSNKVLDKYFGARHVPVKLTFAENKAVVSSYINDQLGKESGLQIGDIITEINGKPVDPIVKELLKISPASNYPTQLRDIAKKLLRSNSETMNIKISRNGKTESLTVKTFEPKELNIKKEQKDFFKILDNQTGYFYMGSADGKKLSESFSQLKNTKGIVIDLRSYPSDFVVFSMGKLLKKDSSDFVKFTQTTNQMPGLFTFTPNLGVEGSGAEHYKGKIAILINETTQSSAEYHTMAFRTAPNSKVFGSTTAGADGNVSRILLPGNISTMISGIGIYYPDGTETQRIGIVPDVEIKPTVEGIKNGKDEVLDKALAWIKS</sequence>
<dbReference type="SMART" id="SM00245">
    <property type="entry name" value="TSPc"/>
    <property type="match status" value="1"/>
</dbReference>
<dbReference type="PANTHER" id="PTHR32060:SF30">
    <property type="entry name" value="CARBOXY-TERMINAL PROCESSING PROTEASE CTPA"/>
    <property type="match status" value="1"/>
</dbReference>
<dbReference type="AlphaFoldDB" id="A0A1B8ZW55"/>
<protein>
    <recommendedName>
        <fullName evidence="1">Tail specific protease domain-containing protein</fullName>
    </recommendedName>
</protein>
<gene>
    <name evidence="2" type="ORF">BBI00_14630</name>
</gene>
<dbReference type="Gene3D" id="2.60.120.260">
    <property type="entry name" value="Galactose-binding domain-like"/>
    <property type="match status" value="1"/>
</dbReference>
<dbReference type="InterPro" id="IPR029045">
    <property type="entry name" value="ClpP/crotonase-like_dom_sf"/>
</dbReference>
<dbReference type="EMBL" id="MAYG01000001">
    <property type="protein sequence ID" value="OCA75811.1"/>
    <property type="molecule type" value="Genomic_DNA"/>
</dbReference>
<evidence type="ECO:0000313" key="3">
    <source>
        <dbReference type="Proteomes" id="UP000093432"/>
    </source>
</evidence>
<organism evidence="2 3">
    <name type="scientific">Chryseobacterium arthrosphaerae</name>
    <dbReference type="NCBI Taxonomy" id="651561"/>
    <lineage>
        <taxon>Bacteria</taxon>
        <taxon>Pseudomonadati</taxon>
        <taxon>Bacteroidota</taxon>
        <taxon>Flavobacteriia</taxon>
        <taxon>Flavobacteriales</taxon>
        <taxon>Weeksellaceae</taxon>
        <taxon>Chryseobacterium group</taxon>
        <taxon>Chryseobacterium</taxon>
    </lineage>
</organism>
<reference evidence="3" key="1">
    <citation type="submission" date="2016-07" db="EMBL/GenBank/DDBJ databases">
        <authorList>
            <person name="Florea S."/>
            <person name="Webb J.S."/>
            <person name="Jaromczyk J."/>
            <person name="Schardl C.L."/>
        </authorList>
    </citation>
    <scope>NUCLEOTIDE SEQUENCE [LARGE SCALE GENOMIC DNA]</scope>
    <source>
        <strain evidence="3">CC-VM-7</strain>
    </source>
</reference>
<dbReference type="Pfam" id="PF03572">
    <property type="entry name" value="Peptidase_S41"/>
    <property type="match status" value="1"/>
</dbReference>
<dbReference type="SUPFAM" id="SSF50156">
    <property type="entry name" value="PDZ domain-like"/>
    <property type="match status" value="1"/>
</dbReference>
<evidence type="ECO:0000259" key="1">
    <source>
        <dbReference type="SMART" id="SM00245"/>
    </source>
</evidence>
<dbReference type="Gene3D" id="3.90.226.10">
    <property type="entry name" value="2-enoyl-CoA Hydratase, Chain A, domain 1"/>
    <property type="match status" value="1"/>
</dbReference>
<dbReference type="InterPro" id="IPR005151">
    <property type="entry name" value="Tail-specific_protease"/>
</dbReference>
<dbReference type="GO" id="GO:0030288">
    <property type="term" value="C:outer membrane-bounded periplasmic space"/>
    <property type="evidence" value="ECO:0007669"/>
    <property type="project" value="TreeGrafter"/>
</dbReference>
<dbReference type="Gene3D" id="2.30.42.10">
    <property type="match status" value="1"/>
</dbReference>
<dbReference type="InterPro" id="IPR036034">
    <property type="entry name" value="PDZ_sf"/>
</dbReference>
<dbReference type="CDD" id="cd07562">
    <property type="entry name" value="Peptidase_S41_TRI"/>
    <property type="match status" value="1"/>
</dbReference>
<dbReference type="Gene3D" id="3.30.750.44">
    <property type="match status" value="1"/>
</dbReference>
<dbReference type="GO" id="GO:0006508">
    <property type="term" value="P:proteolysis"/>
    <property type="evidence" value="ECO:0007669"/>
    <property type="project" value="InterPro"/>
</dbReference>
<dbReference type="PANTHER" id="PTHR32060">
    <property type="entry name" value="TAIL-SPECIFIC PROTEASE"/>
    <property type="match status" value="1"/>
</dbReference>
<name>A0A1B8ZW55_9FLAO</name>
<evidence type="ECO:0000313" key="2">
    <source>
        <dbReference type="EMBL" id="OCA75811.1"/>
    </source>
</evidence>
<dbReference type="GO" id="GO:0004175">
    <property type="term" value="F:endopeptidase activity"/>
    <property type="evidence" value="ECO:0007669"/>
    <property type="project" value="TreeGrafter"/>
</dbReference>
<proteinExistence type="predicted"/>
<dbReference type="SUPFAM" id="SSF52096">
    <property type="entry name" value="ClpP/crotonase"/>
    <property type="match status" value="1"/>
</dbReference>
<feature type="domain" description="Tail specific protease" evidence="1">
    <location>
        <begin position="499"/>
        <end position="706"/>
    </location>
</feature>
<dbReference type="GO" id="GO:0008236">
    <property type="term" value="F:serine-type peptidase activity"/>
    <property type="evidence" value="ECO:0007669"/>
    <property type="project" value="InterPro"/>
</dbReference>
<dbReference type="GO" id="GO:0007165">
    <property type="term" value="P:signal transduction"/>
    <property type="evidence" value="ECO:0007669"/>
    <property type="project" value="TreeGrafter"/>
</dbReference>